<accession>A0A4D5RTL1</accession>
<keyword evidence="6 11" id="KW-0479">Metal-binding</keyword>
<keyword evidence="13" id="KW-0472">Membrane</keyword>
<feature type="binding site" description="axial binding residue" evidence="11">
    <location>
        <position position="470"/>
    </location>
    <ligand>
        <name>heme</name>
        <dbReference type="ChEBI" id="CHEBI:30413"/>
    </ligand>
    <ligandPart>
        <name>Fe</name>
        <dbReference type="ChEBI" id="CHEBI:18248"/>
    </ligandPart>
</feature>
<dbReference type="InterPro" id="IPR036396">
    <property type="entry name" value="Cyt_P450_sf"/>
</dbReference>
<dbReference type="AlphaFoldDB" id="A0A4D5RTL1"/>
<dbReference type="PANTHER" id="PTHR24302:SF15">
    <property type="entry name" value="FATTY-ACID PEROXYGENASE"/>
    <property type="match status" value="1"/>
</dbReference>
<evidence type="ECO:0000256" key="3">
    <source>
        <dbReference type="ARBA" id="ARBA00004406"/>
    </source>
</evidence>
<dbReference type="OrthoDB" id="8251073at2759"/>
<keyword evidence="7" id="KW-0256">Endoplasmic reticulum</keyword>
<dbReference type="InterPro" id="IPR050705">
    <property type="entry name" value="Cytochrome_P450_3A"/>
</dbReference>
<dbReference type="InterPro" id="IPR001128">
    <property type="entry name" value="Cyt_P450"/>
</dbReference>
<evidence type="ECO:0000256" key="9">
    <source>
        <dbReference type="ARBA" id="ARBA00023004"/>
    </source>
</evidence>
<proteinExistence type="inferred from homology"/>
<evidence type="ECO:0000256" key="6">
    <source>
        <dbReference type="ARBA" id="ARBA00022723"/>
    </source>
</evidence>
<reference evidence="14" key="1">
    <citation type="submission" date="2019-04" db="EMBL/GenBank/DDBJ databases">
        <title>An insight into the mialome of Ixodes scapularis.</title>
        <authorList>
            <person name="Ribeiro J.M."/>
            <person name="Mather T.N."/>
            <person name="Karim S."/>
        </authorList>
    </citation>
    <scope>NUCLEOTIDE SEQUENCE</scope>
</reference>
<feature type="region of interest" description="Disordered" evidence="12">
    <location>
        <begin position="290"/>
        <end position="316"/>
    </location>
</feature>
<evidence type="ECO:0000256" key="4">
    <source>
        <dbReference type="ARBA" id="ARBA00010617"/>
    </source>
</evidence>
<dbReference type="Pfam" id="PF00067">
    <property type="entry name" value="p450"/>
    <property type="match status" value="1"/>
</dbReference>
<dbReference type="GO" id="GO:0020037">
    <property type="term" value="F:heme binding"/>
    <property type="evidence" value="ECO:0007669"/>
    <property type="project" value="InterPro"/>
</dbReference>
<evidence type="ECO:0000313" key="14">
    <source>
        <dbReference type="EMBL" id="MOY40184.1"/>
    </source>
</evidence>
<dbReference type="VEuPathDB" id="VectorBase:ISCI010002"/>
<evidence type="ECO:0000256" key="7">
    <source>
        <dbReference type="ARBA" id="ARBA00022848"/>
    </source>
</evidence>
<evidence type="ECO:0000256" key="13">
    <source>
        <dbReference type="SAM" id="Phobius"/>
    </source>
</evidence>
<organism evidence="14">
    <name type="scientific">Ixodes scapularis</name>
    <name type="common">Black-legged tick</name>
    <name type="synonym">Deer tick</name>
    <dbReference type="NCBI Taxonomy" id="6945"/>
    <lineage>
        <taxon>Eukaryota</taxon>
        <taxon>Metazoa</taxon>
        <taxon>Ecdysozoa</taxon>
        <taxon>Arthropoda</taxon>
        <taxon>Chelicerata</taxon>
        <taxon>Arachnida</taxon>
        <taxon>Acari</taxon>
        <taxon>Parasitiformes</taxon>
        <taxon>Ixodida</taxon>
        <taxon>Ixodoidea</taxon>
        <taxon>Ixodidae</taxon>
        <taxon>Ixodinae</taxon>
        <taxon>Ixodes</taxon>
    </lineage>
</organism>
<evidence type="ECO:0000256" key="12">
    <source>
        <dbReference type="SAM" id="MobiDB-lite"/>
    </source>
</evidence>
<keyword evidence="9 11" id="KW-0408">Iron</keyword>
<keyword evidence="7" id="KW-0492">Microsome</keyword>
<evidence type="ECO:0000256" key="8">
    <source>
        <dbReference type="ARBA" id="ARBA00023002"/>
    </source>
</evidence>
<dbReference type="FunFam" id="1.10.630.10:FF:000182">
    <property type="entry name" value="Cytochrome P450 3A4"/>
    <property type="match status" value="1"/>
</dbReference>
<keyword evidence="13" id="KW-1133">Transmembrane helix</keyword>
<comment type="similarity">
    <text evidence="4">Belongs to the cytochrome P450 family.</text>
</comment>
<evidence type="ECO:0000256" key="2">
    <source>
        <dbReference type="ARBA" id="ARBA00004174"/>
    </source>
</evidence>
<comment type="subcellular location">
    <subcellularLocation>
        <location evidence="3">Endoplasmic reticulum membrane</location>
        <topology evidence="3">Peripheral membrane protein</topology>
    </subcellularLocation>
    <subcellularLocation>
        <location evidence="2">Microsome membrane</location>
        <topology evidence="2">Peripheral membrane protein</topology>
    </subcellularLocation>
</comment>
<evidence type="ECO:0000256" key="10">
    <source>
        <dbReference type="ARBA" id="ARBA00023033"/>
    </source>
</evidence>
<dbReference type="PRINTS" id="PR00463">
    <property type="entry name" value="EP450I"/>
</dbReference>
<dbReference type="PANTHER" id="PTHR24302">
    <property type="entry name" value="CYTOCHROME P450 FAMILY 3"/>
    <property type="match status" value="1"/>
</dbReference>
<dbReference type="GO" id="GO:0005506">
    <property type="term" value="F:iron ion binding"/>
    <property type="evidence" value="ECO:0007669"/>
    <property type="project" value="InterPro"/>
</dbReference>
<name>A0A4D5RTL1_IXOSC</name>
<keyword evidence="13" id="KW-0812">Transmembrane</keyword>
<evidence type="ECO:0000256" key="11">
    <source>
        <dbReference type="PIRSR" id="PIRSR602401-1"/>
    </source>
</evidence>
<dbReference type="GO" id="GO:0016705">
    <property type="term" value="F:oxidoreductase activity, acting on paired donors, with incorporation or reduction of molecular oxygen"/>
    <property type="evidence" value="ECO:0007669"/>
    <property type="project" value="InterPro"/>
</dbReference>
<dbReference type="GO" id="GO:0004497">
    <property type="term" value="F:monooxygenase activity"/>
    <property type="evidence" value="ECO:0007669"/>
    <property type="project" value="UniProtKB-KW"/>
</dbReference>
<evidence type="ECO:0000256" key="1">
    <source>
        <dbReference type="ARBA" id="ARBA00001971"/>
    </source>
</evidence>
<dbReference type="SUPFAM" id="SSF48264">
    <property type="entry name" value="Cytochrome P450"/>
    <property type="match status" value="1"/>
</dbReference>
<keyword evidence="8" id="KW-0560">Oxidoreductase</keyword>
<sequence length="566" mass="63443">MNLGYGVFASSMLCLLASFLLLLWRWRRRTFAVFEGTGIRGPEPNLISGNFYQFWTKDMQAVLESWASRYGDIFGFYNGDAPMVAVKDLDLLRRVFVSDFKNFCDRGIVFRLVGENPAVRSALSVATGHRWKEVRRCVAQAFTTSKLRPLVPGMEAAVDEFLHILREKAADGQTEVDVCPLLDRVAFDMVARTAFGVKLDVQRKPEEPLFQESKLLLRKSLSGIFNKLAQFFSGVKGLLPILMFLEDLFNTQAFSALAKLSEPIIQHRKQNPTLARPDLMQHLLDAEITKQDDPDVVQQGDQSPDRRRTPPAEKGRMSIEDAASNAANMLQAGFETVSLTLSFCFFRVAKHQEIQDNVREEVISVLAKHGALNYEAISELQYTSQVLNETLRVHGPVTAFTSRMTNQDYKYQDVLLRRGFSVIACSHLVHKDPNLWPEPDKFDPERFSPEQSSSRDPLCFQGYGMGPRICVGSKLAQLEMALALVAAAAAYGRQIINSAFYRADWKLRATLSWKPQETVSGSSCTNSNNPFPNVADRAFPNADCAPCLSCTQLKIAVVPFETDPGE</sequence>
<dbReference type="VEuPathDB" id="VectorBase:ISCI010003"/>
<dbReference type="VEuPathDB" id="VectorBase:ISCP_011053"/>
<dbReference type="Gene3D" id="1.10.630.10">
    <property type="entry name" value="Cytochrome P450"/>
    <property type="match status" value="1"/>
</dbReference>
<keyword evidence="5 11" id="KW-0349">Heme</keyword>
<evidence type="ECO:0000256" key="5">
    <source>
        <dbReference type="ARBA" id="ARBA00022617"/>
    </source>
</evidence>
<feature type="compositionally biased region" description="Basic and acidic residues" evidence="12">
    <location>
        <begin position="303"/>
        <end position="316"/>
    </location>
</feature>
<dbReference type="VEuPathDB" id="VectorBase:ISCW010002"/>
<dbReference type="VEuPathDB" id="VectorBase:ISCP_008538"/>
<dbReference type="InterPro" id="IPR002401">
    <property type="entry name" value="Cyt_P450_E_grp-I"/>
</dbReference>
<keyword evidence="10" id="KW-0503">Monooxygenase</keyword>
<feature type="transmembrane region" description="Helical" evidence="13">
    <location>
        <begin position="6"/>
        <end position="24"/>
    </location>
</feature>
<dbReference type="PRINTS" id="PR00385">
    <property type="entry name" value="P450"/>
</dbReference>
<comment type="cofactor">
    <cofactor evidence="1 11">
        <name>heme</name>
        <dbReference type="ChEBI" id="CHEBI:30413"/>
    </cofactor>
</comment>
<dbReference type="EMBL" id="GHJT01006213">
    <property type="protein sequence ID" value="MOY40184.1"/>
    <property type="molecule type" value="Transcribed_RNA"/>
</dbReference>
<dbReference type="GO" id="GO:0005789">
    <property type="term" value="C:endoplasmic reticulum membrane"/>
    <property type="evidence" value="ECO:0007669"/>
    <property type="project" value="UniProtKB-SubCell"/>
</dbReference>
<protein>
    <submittedName>
        <fullName evidence="14">Putative cytochrome</fullName>
    </submittedName>
</protein>
<dbReference type="VEuPathDB" id="VectorBase:ISCW010003"/>